<accession>A0ABU0MB65</accession>
<keyword evidence="2" id="KW-0560">Oxidoreductase</keyword>
<dbReference type="InterPro" id="IPR036291">
    <property type="entry name" value="NAD(P)-bd_dom_sf"/>
</dbReference>
<evidence type="ECO:0000256" key="2">
    <source>
        <dbReference type="ARBA" id="ARBA00023002"/>
    </source>
</evidence>
<dbReference type="Pfam" id="PF13561">
    <property type="entry name" value="adh_short_C2"/>
    <property type="match status" value="1"/>
</dbReference>
<dbReference type="RefSeq" id="WP_266283562.1">
    <property type="nucleotide sequence ID" value="NZ_JAPKNF010000003.1"/>
</dbReference>
<dbReference type="Gene3D" id="3.40.50.720">
    <property type="entry name" value="NAD(P)-binding Rossmann-like Domain"/>
    <property type="match status" value="1"/>
</dbReference>
<gene>
    <name evidence="3" type="ORF">QO015_003760</name>
</gene>
<reference evidence="3 4" key="1">
    <citation type="submission" date="2023-07" db="EMBL/GenBank/DDBJ databases">
        <title>Genomic Encyclopedia of Type Strains, Phase IV (KMG-IV): sequencing the most valuable type-strain genomes for metagenomic binning, comparative biology and taxonomic classification.</title>
        <authorList>
            <person name="Goeker M."/>
        </authorList>
    </citation>
    <scope>NUCLEOTIDE SEQUENCE [LARGE SCALE GENOMIC DNA]</scope>
    <source>
        <strain evidence="3 4">B1-1</strain>
    </source>
</reference>
<dbReference type="EMBL" id="JAUSWJ010000001">
    <property type="protein sequence ID" value="MDQ0518147.1"/>
    <property type="molecule type" value="Genomic_DNA"/>
</dbReference>
<dbReference type="CDD" id="cd05233">
    <property type="entry name" value="SDR_c"/>
    <property type="match status" value="1"/>
</dbReference>
<organism evidence="3 4">
    <name type="scientific">Kaistia geumhonensis</name>
    <dbReference type="NCBI Taxonomy" id="410839"/>
    <lineage>
        <taxon>Bacteria</taxon>
        <taxon>Pseudomonadati</taxon>
        <taxon>Pseudomonadota</taxon>
        <taxon>Alphaproteobacteria</taxon>
        <taxon>Hyphomicrobiales</taxon>
        <taxon>Kaistiaceae</taxon>
        <taxon>Kaistia</taxon>
    </lineage>
</organism>
<evidence type="ECO:0000256" key="1">
    <source>
        <dbReference type="ARBA" id="ARBA00006484"/>
    </source>
</evidence>
<dbReference type="SUPFAM" id="SSF51735">
    <property type="entry name" value="NAD(P)-binding Rossmann-fold domains"/>
    <property type="match status" value="1"/>
</dbReference>
<evidence type="ECO:0000313" key="3">
    <source>
        <dbReference type="EMBL" id="MDQ0518147.1"/>
    </source>
</evidence>
<evidence type="ECO:0000313" key="4">
    <source>
        <dbReference type="Proteomes" id="UP001223743"/>
    </source>
</evidence>
<proteinExistence type="inferred from homology"/>
<comment type="similarity">
    <text evidence="1">Belongs to the short-chain dehydrogenases/reductases (SDR) family.</text>
</comment>
<sequence>MLGGKVAVIYGGGGAVGSAVAEAFARHGAHVVLAGRTAATLERVACRIWDKGGHAAAMAVDALDADAVERHMAAIIERFGRVDISFNLIDVADIQGTALAAMPAAHFMQPIERAMRTQFLTATAAARRMSVQRSGVILALTAQCARNPSPTTGGFGVACAAIEALCRQLAAELGPHNVRVACIRSAGSPDAPGLSDLFDEQAAREGIPRAELDARYGASTMLGRLPPLADVGSAAVLLASDYAASVTAEIFNLTAGQLAD</sequence>
<protein>
    <submittedName>
        <fullName evidence="3">NAD(P)-dependent dehydrogenase (Short-subunit alcohol dehydrogenase family)</fullName>
    </submittedName>
</protein>
<dbReference type="PANTHER" id="PTHR43669:SF3">
    <property type="entry name" value="ALCOHOL DEHYDROGENASE, PUTATIVE (AFU_ORTHOLOGUE AFUA_3G03445)-RELATED"/>
    <property type="match status" value="1"/>
</dbReference>
<dbReference type="PANTHER" id="PTHR43669">
    <property type="entry name" value="5-KETO-D-GLUCONATE 5-REDUCTASE"/>
    <property type="match status" value="1"/>
</dbReference>
<name>A0ABU0MB65_9HYPH</name>
<dbReference type="Proteomes" id="UP001223743">
    <property type="component" value="Unassembled WGS sequence"/>
</dbReference>
<dbReference type="PRINTS" id="PR00081">
    <property type="entry name" value="GDHRDH"/>
</dbReference>
<keyword evidence="4" id="KW-1185">Reference proteome</keyword>
<dbReference type="InterPro" id="IPR002347">
    <property type="entry name" value="SDR_fam"/>
</dbReference>
<comment type="caution">
    <text evidence="3">The sequence shown here is derived from an EMBL/GenBank/DDBJ whole genome shotgun (WGS) entry which is preliminary data.</text>
</comment>